<dbReference type="InterPro" id="IPR009051">
    <property type="entry name" value="Helical_ferredxn"/>
</dbReference>
<name>A0A532V1K9_UNCL8</name>
<comment type="caution">
    <text evidence="7">The sequence shown here is derived from an EMBL/GenBank/DDBJ whole genome shotgun (WGS) entry which is preliminary data.</text>
</comment>
<dbReference type="GO" id="GO:0016491">
    <property type="term" value="F:oxidoreductase activity"/>
    <property type="evidence" value="ECO:0007669"/>
    <property type="project" value="UniProtKB-KW"/>
</dbReference>
<dbReference type="PROSITE" id="PS00198">
    <property type="entry name" value="4FE4S_FER_1"/>
    <property type="match status" value="2"/>
</dbReference>
<reference evidence="7 8" key="1">
    <citation type="submission" date="2017-06" db="EMBL/GenBank/DDBJ databases">
        <title>Novel microbial phyla capable of carbon fixation and sulfur reduction in deep-sea sediments.</title>
        <authorList>
            <person name="Huang J."/>
            <person name="Baker B."/>
            <person name="Wang Y."/>
        </authorList>
    </citation>
    <scope>NUCLEOTIDE SEQUENCE [LARGE SCALE GENOMIC DNA]</scope>
    <source>
        <strain evidence="7">B3_LCP</strain>
    </source>
</reference>
<keyword evidence="3" id="KW-0560">Oxidoreductase</keyword>
<dbReference type="PANTHER" id="PTHR43255">
    <property type="entry name" value="IRON-SULFUR-BINDING OXIDOREDUCTASE FADF-RELATED-RELATED"/>
    <property type="match status" value="1"/>
</dbReference>
<evidence type="ECO:0000256" key="2">
    <source>
        <dbReference type="ARBA" id="ARBA00022723"/>
    </source>
</evidence>
<dbReference type="EMBL" id="NJBN01000003">
    <property type="protein sequence ID" value="TKJ41029.1"/>
    <property type="molecule type" value="Genomic_DNA"/>
</dbReference>
<keyword evidence="1" id="KW-0004">4Fe-4S</keyword>
<evidence type="ECO:0000256" key="1">
    <source>
        <dbReference type="ARBA" id="ARBA00022485"/>
    </source>
</evidence>
<keyword evidence="5" id="KW-0411">Iron-sulfur</keyword>
<evidence type="ECO:0000259" key="6">
    <source>
        <dbReference type="PROSITE" id="PS51379"/>
    </source>
</evidence>
<protein>
    <submittedName>
        <fullName evidence="7">Heterodisulfide reductase</fullName>
    </submittedName>
</protein>
<keyword evidence="2" id="KW-0479">Metal-binding</keyword>
<dbReference type="Proteomes" id="UP000319619">
    <property type="component" value="Unassembled WGS sequence"/>
</dbReference>
<keyword evidence="4" id="KW-0408">Iron</keyword>
<dbReference type="PROSITE" id="PS51379">
    <property type="entry name" value="4FE4S_FER_2"/>
    <property type="match status" value="1"/>
</dbReference>
<organism evidence="7 8">
    <name type="scientific">candidate division LCP-89 bacterium B3_LCP</name>
    <dbReference type="NCBI Taxonomy" id="2012998"/>
    <lineage>
        <taxon>Bacteria</taxon>
        <taxon>Pseudomonadati</taxon>
        <taxon>Bacteria division LCP-89</taxon>
    </lineage>
</organism>
<dbReference type="SUPFAM" id="SSF46548">
    <property type="entry name" value="alpha-helical ferredoxin"/>
    <property type="match status" value="1"/>
</dbReference>
<evidence type="ECO:0000256" key="4">
    <source>
        <dbReference type="ARBA" id="ARBA00023004"/>
    </source>
</evidence>
<gene>
    <name evidence="7" type="ORF">CEE37_05020</name>
</gene>
<accession>A0A532V1K9</accession>
<proteinExistence type="predicted"/>
<dbReference type="Gene3D" id="1.10.1060.10">
    <property type="entry name" value="Alpha-helical ferredoxin"/>
    <property type="match status" value="1"/>
</dbReference>
<dbReference type="InterPro" id="IPR017900">
    <property type="entry name" value="4Fe4S_Fe_S_CS"/>
</dbReference>
<evidence type="ECO:0000313" key="8">
    <source>
        <dbReference type="Proteomes" id="UP000319619"/>
    </source>
</evidence>
<dbReference type="InterPro" id="IPR017896">
    <property type="entry name" value="4Fe4S_Fe-S-bd"/>
</dbReference>
<dbReference type="GO" id="GO:0051539">
    <property type="term" value="F:4 iron, 4 sulfur cluster binding"/>
    <property type="evidence" value="ECO:0007669"/>
    <property type="project" value="UniProtKB-KW"/>
</dbReference>
<dbReference type="AlphaFoldDB" id="A0A532V1K9"/>
<dbReference type="InterPro" id="IPR051460">
    <property type="entry name" value="HdrC_iron-sulfur_subunit"/>
</dbReference>
<dbReference type="Pfam" id="PF13183">
    <property type="entry name" value="Fer4_8"/>
    <property type="match status" value="1"/>
</dbReference>
<evidence type="ECO:0000313" key="7">
    <source>
        <dbReference type="EMBL" id="TKJ41029.1"/>
    </source>
</evidence>
<feature type="domain" description="4Fe-4S ferredoxin-type" evidence="6">
    <location>
        <begin position="19"/>
        <end position="50"/>
    </location>
</feature>
<sequence>MPIIISDRTIISDFVRKVEEISGENFSKCMQCGTCSGSCPMMENMTFGPRMMILRANFGQEEQVIGDNTAWICASCHSCMVRCPRGIDIAKLMEAIRQISLRMNENYVEPFKIDEEILEELPPIAMVSCFRKHTA</sequence>
<dbReference type="PANTHER" id="PTHR43255:SF1">
    <property type="entry name" value="IRON-SULFUR-BINDING OXIDOREDUCTASE FADF-RELATED"/>
    <property type="match status" value="1"/>
</dbReference>
<dbReference type="GO" id="GO:0046872">
    <property type="term" value="F:metal ion binding"/>
    <property type="evidence" value="ECO:0007669"/>
    <property type="project" value="UniProtKB-KW"/>
</dbReference>
<dbReference type="GO" id="GO:0005886">
    <property type="term" value="C:plasma membrane"/>
    <property type="evidence" value="ECO:0007669"/>
    <property type="project" value="TreeGrafter"/>
</dbReference>
<evidence type="ECO:0000256" key="3">
    <source>
        <dbReference type="ARBA" id="ARBA00023002"/>
    </source>
</evidence>
<evidence type="ECO:0000256" key="5">
    <source>
        <dbReference type="ARBA" id="ARBA00023014"/>
    </source>
</evidence>